<dbReference type="SUPFAM" id="SSF48592">
    <property type="entry name" value="GroEL equatorial domain-like"/>
    <property type="match status" value="1"/>
</dbReference>
<dbReference type="PANTHER" id="PTHR45633">
    <property type="entry name" value="60 KDA HEAT SHOCK PROTEIN, MITOCHONDRIAL"/>
    <property type="match status" value="1"/>
</dbReference>
<dbReference type="NCBIfam" id="NF009489">
    <property type="entry name" value="PRK12851.1"/>
    <property type="match status" value="1"/>
</dbReference>
<dbReference type="InterPro" id="IPR001844">
    <property type="entry name" value="Cpn60/GroEL"/>
</dbReference>
<proteinExistence type="inferred from homology"/>
<evidence type="ECO:0000313" key="7">
    <source>
        <dbReference type="EMBL" id="JAG43048.1"/>
    </source>
</evidence>
<reference evidence="7" key="2">
    <citation type="submission" date="2014-07" db="EMBL/GenBank/DDBJ databases">
        <authorList>
            <person name="Hull J."/>
        </authorList>
    </citation>
    <scope>NUCLEOTIDE SEQUENCE</scope>
</reference>
<dbReference type="SUPFAM" id="SSF52029">
    <property type="entry name" value="GroEL apical domain-like"/>
    <property type="match status" value="1"/>
</dbReference>
<accession>A0A0A9ZH73</accession>
<keyword evidence="7" id="KW-0346">Stress response</keyword>
<dbReference type="InterPro" id="IPR002423">
    <property type="entry name" value="Cpn60/GroEL/TCP-1"/>
</dbReference>
<dbReference type="Gene3D" id="1.10.560.10">
    <property type="entry name" value="GroEL-like equatorial domain"/>
    <property type="match status" value="1"/>
</dbReference>
<evidence type="ECO:0000256" key="6">
    <source>
        <dbReference type="SAM" id="MobiDB-lite"/>
    </source>
</evidence>
<dbReference type="PROSITE" id="PS00296">
    <property type="entry name" value="CHAPERONINS_CPN60"/>
    <property type="match status" value="1"/>
</dbReference>
<dbReference type="NCBIfam" id="TIGR02348">
    <property type="entry name" value="GroEL"/>
    <property type="match status" value="1"/>
</dbReference>
<feature type="region of interest" description="Disordered" evidence="6">
    <location>
        <begin position="550"/>
        <end position="583"/>
    </location>
</feature>
<evidence type="ECO:0000256" key="4">
    <source>
        <dbReference type="ARBA" id="ARBA00023186"/>
    </source>
</evidence>
<reference evidence="7" key="1">
    <citation type="journal article" date="2014" name="PLoS ONE">
        <title>Transcriptome-Based Identification of ABC Transporters in the Western Tarnished Plant Bug Lygus hesperus.</title>
        <authorList>
            <person name="Hull J.J."/>
            <person name="Chaney K."/>
            <person name="Geib S.M."/>
            <person name="Fabrick J.A."/>
            <person name="Brent C.S."/>
            <person name="Walsh D."/>
            <person name="Lavine L.C."/>
        </authorList>
    </citation>
    <scope>NUCLEOTIDE SEQUENCE</scope>
</reference>
<dbReference type="NCBIfam" id="NF000592">
    <property type="entry name" value="PRK00013.1"/>
    <property type="match status" value="1"/>
</dbReference>
<evidence type="ECO:0000313" key="8">
    <source>
        <dbReference type="EMBL" id="JAG61498.1"/>
    </source>
</evidence>
<dbReference type="NCBIfam" id="NF009488">
    <property type="entry name" value="PRK12850.1"/>
    <property type="match status" value="1"/>
</dbReference>
<dbReference type="GO" id="GO:0042026">
    <property type="term" value="P:protein refolding"/>
    <property type="evidence" value="ECO:0007669"/>
    <property type="project" value="InterPro"/>
</dbReference>
<dbReference type="InterPro" id="IPR018370">
    <property type="entry name" value="Chaperonin_Cpn60_CS"/>
</dbReference>
<dbReference type="Gene3D" id="3.30.260.10">
    <property type="entry name" value="TCP-1-like chaperonin intermediate domain"/>
    <property type="match status" value="1"/>
</dbReference>
<keyword evidence="2" id="KW-0547">Nucleotide-binding</keyword>
<dbReference type="InterPro" id="IPR027409">
    <property type="entry name" value="GroEL-like_apical_dom_sf"/>
</dbReference>
<dbReference type="InterPro" id="IPR027413">
    <property type="entry name" value="GROEL-like_equatorial_sf"/>
</dbReference>
<dbReference type="PRINTS" id="PR00298">
    <property type="entry name" value="CHAPERONIN60"/>
</dbReference>
<dbReference type="InterPro" id="IPR027410">
    <property type="entry name" value="TCP-1-like_intermed_sf"/>
</dbReference>
<sequence>MLSGSCFFRGYSHLQRRLFCKGSPCQAKDIRFGDPVRAQLLQGVEILAAAVGLTLGPKGRTVALEQYKAEPKITKDGFTVARAIDLRDSFQNVGAKLVVDVAENTNKKAGDGTSTATVLACSIARLAMDSIKKGCSPSEIRQGIMLGATKAVEHLRKISKQVTTPEEIKQVAVISANGDEHVGNLISTAMEKVGKHGIVTVKEGTTLHDEVEIINGLEIEHGYISPYFVNSKKGSRVELTNCFILYCDFKVNEIRDIVPALELCVSMNRPLLIVAEDIEGDALTTLVINKMRNNLSVCAVKSPSYGEGRSESLKDLAAATGGRVFGDESDIEIRDIKIEHFGKADEVSITNEETLILKGKGHPEEIAKRAAQIDYLISKAKNEFIRDGLQERKARLVSSVAVIKIGGDSMLDVNERKDRVTDSLNATKAAVEEGIVPGGGTALLRCIRALHSIKATSSSQAQGIAIVKKALETPCYTIAFNAGVDAASVVAKVLSAEGNIGYDAMNDAFVDMLAEGIIDPTKVVRIALTDAAGVASLLTAAEVVITNLREKKADKDPPGDQGDVDDYDSGNISLKSRPRYYAQ</sequence>
<dbReference type="EMBL" id="GBHO01000556">
    <property type="protein sequence ID" value="JAG43048.1"/>
    <property type="molecule type" value="Transcribed_RNA"/>
</dbReference>
<keyword evidence="4" id="KW-0143">Chaperone</keyword>
<evidence type="ECO:0000256" key="3">
    <source>
        <dbReference type="ARBA" id="ARBA00022840"/>
    </source>
</evidence>
<dbReference type="AlphaFoldDB" id="A0A0A9ZH73"/>
<gene>
    <name evidence="7" type="primary">Hsp60_2</name>
    <name evidence="7" type="ORF">CM83_99657</name>
</gene>
<organism evidence="7">
    <name type="scientific">Lygus hesperus</name>
    <name type="common">Western plant bug</name>
    <dbReference type="NCBI Taxonomy" id="30085"/>
    <lineage>
        <taxon>Eukaryota</taxon>
        <taxon>Metazoa</taxon>
        <taxon>Ecdysozoa</taxon>
        <taxon>Arthropoda</taxon>
        <taxon>Hexapoda</taxon>
        <taxon>Insecta</taxon>
        <taxon>Pterygota</taxon>
        <taxon>Neoptera</taxon>
        <taxon>Paraneoptera</taxon>
        <taxon>Hemiptera</taxon>
        <taxon>Heteroptera</taxon>
        <taxon>Panheteroptera</taxon>
        <taxon>Cimicomorpha</taxon>
        <taxon>Miridae</taxon>
        <taxon>Mirini</taxon>
        <taxon>Lygus</taxon>
    </lineage>
</organism>
<evidence type="ECO:0000256" key="1">
    <source>
        <dbReference type="ARBA" id="ARBA00006607"/>
    </source>
</evidence>
<dbReference type="GO" id="GO:0005524">
    <property type="term" value="F:ATP binding"/>
    <property type="evidence" value="ECO:0007669"/>
    <property type="project" value="UniProtKB-KW"/>
</dbReference>
<name>A0A0A9ZH73_LYGHE</name>
<protein>
    <submittedName>
        <fullName evidence="7">60 kDa heat shock protein, mitochondrial</fullName>
    </submittedName>
</protein>
<dbReference type="Gene3D" id="3.50.7.10">
    <property type="entry name" value="GroEL"/>
    <property type="match status" value="1"/>
</dbReference>
<dbReference type="NCBIfam" id="NF009487">
    <property type="entry name" value="PRK12849.1"/>
    <property type="match status" value="1"/>
</dbReference>
<evidence type="ECO:0000256" key="5">
    <source>
        <dbReference type="RuleBase" id="RU000418"/>
    </source>
</evidence>
<dbReference type="CDD" id="cd03344">
    <property type="entry name" value="GroEL"/>
    <property type="match status" value="1"/>
</dbReference>
<dbReference type="Pfam" id="PF00118">
    <property type="entry name" value="Cpn60_TCP1"/>
    <property type="match status" value="1"/>
</dbReference>
<keyword evidence="3" id="KW-0067">ATP-binding</keyword>
<dbReference type="SUPFAM" id="SSF54849">
    <property type="entry name" value="GroEL-intermediate domain like"/>
    <property type="match status" value="1"/>
</dbReference>
<comment type="similarity">
    <text evidence="1 5">Belongs to the chaperonin (HSP60) family.</text>
</comment>
<reference evidence="8" key="3">
    <citation type="submission" date="2014-09" db="EMBL/GenBank/DDBJ databases">
        <authorList>
            <person name="Magalhaes I.L.F."/>
            <person name="Oliveira U."/>
            <person name="Santos F.R."/>
            <person name="Vidigal T.H.D.A."/>
            <person name="Brescovit A.D."/>
            <person name="Santos A.J."/>
        </authorList>
    </citation>
    <scope>NUCLEOTIDE SEQUENCE</scope>
</reference>
<evidence type="ECO:0000256" key="2">
    <source>
        <dbReference type="ARBA" id="ARBA00022741"/>
    </source>
</evidence>
<dbReference type="GO" id="GO:0140662">
    <property type="term" value="F:ATP-dependent protein folding chaperone"/>
    <property type="evidence" value="ECO:0007669"/>
    <property type="project" value="InterPro"/>
</dbReference>
<dbReference type="FunFam" id="3.50.7.10:FF:000001">
    <property type="entry name" value="60 kDa chaperonin"/>
    <property type="match status" value="1"/>
</dbReference>
<dbReference type="EMBL" id="GBRD01004323">
    <property type="protein sequence ID" value="JAG61498.1"/>
    <property type="molecule type" value="Transcribed_RNA"/>
</dbReference>